<proteinExistence type="inferred from homology"/>
<dbReference type="InterPro" id="IPR035906">
    <property type="entry name" value="MetI-like_sf"/>
</dbReference>
<feature type="transmembrane region" description="Helical" evidence="7">
    <location>
        <begin position="12"/>
        <end position="32"/>
    </location>
</feature>
<evidence type="ECO:0000256" key="7">
    <source>
        <dbReference type="RuleBase" id="RU363032"/>
    </source>
</evidence>
<dbReference type="OrthoDB" id="9772609at2"/>
<keyword evidence="3" id="KW-1003">Cell membrane</keyword>
<evidence type="ECO:0000313" key="10">
    <source>
        <dbReference type="Proteomes" id="UP000029409"/>
    </source>
</evidence>
<keyword evidence="5 7" id="KW-1133">Transmembrane helix</keyword>
<comment type="similarity">
    <text evidence="7">Belongs to the binding-protein-dependent transport system permease family.</text>
</comment>
<name>A0A089HJX7_PAEDU</name>
<keyword evidence="2 7" id="KW-0813">Transport</keyword>
<dbReference type="GO" id="GO:0005886">
    <property type="term" value="C:plasma membrane"/>
    <property type="evidence" value="ECO:0007669"/>
    <property type="project" value="UniProtKB-SubCell"/>
</dbReference>
<evidence type="ECO:0000256" key="2">
    <source>
        <dbReference type="ARBA" id="ARBA00022448"/>
    </source>
</evidence>
<keyword evidence="6 7" id="KW-0472">Membrane</keyword>
<gene>
    <name evidence="9" type="ORF">PDUR_10315</name>
</gene>
<dbReference type="STRING" id="44251.PDUR_10315"/>
<dbReference type="eggNOG" id="COG0395">
    <property type="taxonomic scope" value="Bacteria"/>
</dbReference>
<evidence type="ECO:0000256" key="1">
    <source>
        <dbReference type="ARBA" id="ARBA00004651"/>
    </source>
</evidence>
<keyword evidence="10" id="KW-1185">Reference proteome</keyword>
<dbReference type="Gene3D" id="1.10.3720.10">
    <property type="entry name" value="MetI-like"/>
    <property type="match status" value="1"/>
</dbReference>
<feature type="transmembrane region" description="Helical" evidence="7">
    <location>
        <begin position="245"/>
        <end position="264"/>
    </location>
</feature>
<keyword evidence="4 7" id="KW-0812">Transmembrane</keyword>
<organism evidence="9 10">
    <name type="scientific">Paenibacillus durus</name>
    <name type="common">Paenibacillus azotofixans</name>
    <dbReference type="NCBI Taxonomy" id="44251"/>
    <lineage>
        <taxon>Bacteria</taxon>
        <taxon>Bacillati</taxon>
        <taxon>Bacillota</taxon>
        <taxon>Bacilli</taxon>
        <taxon>Bacillales</taxon>
        <taxon>Paenibacillaceae</taxon>
        <taxon>Paenibacillus</taxon>
    </lineage>
</organism>
<dbReference type="PANTHER" id="PTHR43744:SF12">
    <property type="entry name" value="ABC TRANSPORTER PERMEASE PROTEIN MG189-RELATED"/>
    <property type="match status" value="1"/>
</dbReference>
<dbReference type="EMBL" id="CP009288">
    <property type="protein sequence ID" value="AIQ12271.1"/>
    <property type="molecule type" value="Genomic_DNA"/>
</dbReference>
<dbReference type="AlphaFoldDB" id="A0A089HJX7"/>
<protein>
    <submittedName>
        <fullName evidence="9">Sugar ABC transporter permease</fullName>
    </submittedName>
</protein>
<evidence type="ECO:0000256" key="6">
    <source>
        <dbReference type="ARBA" id="ARBA00023136"/>
    </source>
</evidence>
<dbReference type="Pfam" id="PF00528">
    <property type="entry name" value="BPD_transp_1"/>
    <property type="match status" value="1"/>
</dbReference>
<reference evidence="9 10" key="1">
    <citation type="submission" date="2014-08" db="EMBL/GenBank/DDBJ databases">
        <title>Comparative genomics of the Paenibacillus odorifer group.</title>
        <authorList>
            <person name="den Bakker H.C."/>
            <person name="Tsai Y.-C."/>
            <person name="Martin N."/>
            <person name="Korlach J."/>
            <person name="Wiedmann M."/>
        </authorList>
    </citation>
    <scope>NUCLEOTIDE SEQUENCE [LARGE SCALE GENOMIC DNA]</scope>
    <source>
        <strain evidence="9 10">DSM 1735</strain>
    </source>
</reference>
<feature type="transmembrane region" description="Helical" evidence="7">
    <location>
        <begin position="141"/>
        <end position="164"/>
    </location>
</feature>
<evidence type="ECO:0000256" key="4">
    <source>
        <dbReference type="ARBA" id="ARBA00022692"/>
    </source>
</evidence>
<feature type="transmembrane region" description="Helical" evidence="7">
    <location>
        <begin position="106"/>
        <end position="129"/>
    </location>
</feature>
<dbReference type="PANTHER" id="PTHR43744">
    <property type="entry name" value="ABC TRANSPORTER PERMEASE PROTEIN MG189-RELATED-RELATED"/>
    <property type="match status" value="1"/>
</dbReference>
<evidence type="ECO:0000313" key="9">
    <source>
        <dbReference type="EMBL" id="AIQ12271.1"/>
    </source>
</evidence>
<evidence type="ECO:0000256" key="3">
    <source>
        <dbReference type="ARBA" id="ARBA00022475"/>
    </source>
</evidence>
<dbReference type="GO" id="GO:0055085">
    <property type="term" value="P:transmembrane transport"/>
    <property type="evidence" value="ECO:0007669"/>
    <property type="project" value="InterPro"/>
</dbReference>
<dbReference type="SUPFAM" id="SSF161098">
    <property type="entry name" value="MetI-like"/>
    <property type="match status" value="1"/>
</dbReference>
<dbReference type="KEGG" id="pdu:PDUR_10315"/>
<accession>A0A089HJX7</accession>
<dbReference type="CDD" id="cd06261">
    <property type="entry name" value="TM_PBP2"/>
    <property type="match status" value="1"/>
</dbReference>
<dbReference type="RefSeq" id="WP_042206133.1">
    <property type="nucleotide sequence ID" value="NZ_CP009288.1"/>
</dbReference>
<comment type="subcellular location">
    <subcellularLocation>
        <location evidence="1 7">Cell membrane</location>
        <topology evidence="1 7">Multi-pass membrane protein</topology>
    </subcellularLocation>
</comment>
<sequence length="278" mass="31505">MEARKRAASILTYTLLIISFVVFVFPFFLMVVNSFKNNGEILESPFSLPASLNFGHFAEVVDKMNFLVSFRNTVVITLLSVLLIGIFAAMTAYYMVRRPTKFNNGLFALMVASMIIPFQSIMIPLIYIYGAKLHWIDAAPIPLLIILYIGFGSALSIFMYHGFVKSIPYELEEASLLDGCTRPQTFFRIVLPMLAPTSVTIAILNVLWIWNDYLLPSLVLTKDRDFTMPIKMKVFNGTYMNNWELLIPALLLTILPILVAYLFGQRYIIRGVSQGAIK</sequence>
<dbReference type="Proteomes" id="UP000029409">
    <property type="component" value="Chromosome"/>
</dbReference>
<feature type="domain" description="ABC transmembrane type-1" evidence="8">
    <location>
        <begin position="70"/>
        <end position="263"/>
    </location>
</feature>
<dbReference type="PROSITE" id="PS50928">
    <property type="entry name" value="ABC_TM1"/>
    <property type="match status" value="1"/>
</dbReference>
<feature type="transmembrane region" description="Helical" evidence="7">
    <location>
        <begin position="185"/>
        <end position="210"/>
    </location>
</feature>
<evidence type="ECO:0000256" key="5">
    <source>
        <dbReference type="ARBA" id="ARBA00022989"/>
    </source>
</evidence>
<evidence type="ECO:0000259" key="8">
    <source>
        <dbReference type="PROSITE" id="PS50928"/>
    </source>
</evidence>
<dbReference type="InterPro" id="IPR000515">
    <property type="entry name" value="MetI-like"/>
</dbReference>
<feature type="transmembrane region" description="Helical" evidence="7">
    <location>
        <begin position="74"/>
        <end position="94"/>
    </location>
</feature>